<reference evidence="4 5" key="1">
    <citation type="submission" date="2016-03" db="EMBL/GenBank/DDBJ databases">
        <authorList>
            <person name="Ploux O."/>
        </authorList>
    </citation>
    <scope>NUCLEOTIDE SEQUENCE [LARGE SCALE GENOMIC DNA]</scope>
    <source>
        <strain evidence="4 5">UAMH 11012</strain>
    </source>
</reference>
<dbReference type="EMBL" id="FJOG01000041">
    <property type="protein sequence ID" value="CZR67015.1"/>
    <property type="molecule type" value="Genomic_DNA"/>
</dbReference>
<dbReference type="InterPro" id="IPR000771">
    <property type="entry name" value="FBA_II"/>
</dbReference>
<dbReference type="UniPathway" id="UPA00109">
    <property type="reaction ID" value="UER00183"/>
</dbReference>
<sequence length="293" mass="32325">MAPNTDWKATNKTVQILKAAEEGQYGVLATVAYNIEHILGMVRAAELAQSPLIIQFFPWAITFSDGLLIRSAADYASRAKVPVAIHLDHAQDEKMIKLAAETLPFDSIMVDMSHYEKEENLRKTKELVGYCHERGVAAEAEPGRIEGGEDGVMDTEGLEGSMTTMEEVDDFVDTGVEVLAPAIGNMHGEDPYRSIGGPKLDFERLKKIRAQINGRVRIALHGTNTFEPGLMKECIAQGVTKINVNRLSLDGYRDHLKVHAAKLTQTQLMEQGVEKVVEDTMRWMKICGSAGKA</sequence>
<feature type="binding site" evidence="2">
    <location>
        <position position="221"/>
    </location>
    <ligand>
        <name>Zn(2+)</name>
        <dbReference type="ChEBI" id="CHEBI:29105"/>
        <label>1</label>
        <note>catalytic</note>
    </ligand>
</feature>
<feature type="binding site" evidence="2">
    <location>
        <position position="89"/>
    </location>
    <ligand>
        <name>Zn(2+)</name>
        <dbReference type="ChEBI" id="CHEBI:29105"/>
        <label>1</label>
        <note>catalytic</note>
    </ligand>
</feature>
<comment type="cofactor">
    <cofactor evidence="2 3">
        <name>Zn(2+)</name>
        <dbReference type="ChEBI" id="CHEBI:29105"/>
    </cofactor>
    <text evidence="2 3">Binds 2 Zn(2+) ions per subunit. One is catalytic and the other provides a structural contribution.</text>
</comment>
<keyword evidence="2 3" id="KW-0479">Metal-binding</keyword>
<dbReference type="PIRSF" id="PIRSF001359">
    <property type="entry name" value="F_bP_aldolase_II"/>
    <property type="match status" value="1"/>
</dbReference>
<dbReference type="CDD" id="cd00947">
    <property type="entry name" value="TBP_aldolase_IIB"/>
    <property type="match status" value="1"/>
</dbReference>
<keyword evidence="2 3" id="KW-0862">Zinc</keyword>
<dbReference type="STRING" id="576137.A0A1L7XPS1"/>
<dbReference type="OrthoDB" id="2558351at2759"/>
<comment type="function">
    <text evidence="3">Catalyzes the aldol condensation of dihydroxyacetone phosphate (DHAP or glycerone-phosphate) with glyceraldehyde 3-phosphate (G3P) to form fructose 1,6-bisphosphate (FBP) in gluconeogenesis and the reverse reaction in glycolysis.</text>
</comment>
<dbReference type="Proteomes" id="UP000184330">
    <property type="component" value="Unassembled WGS sequence"/>
</dbReference>
<feature type="active site" description="Proton donor" evidence="1">
    <location>
        <position position="88"/>
    </location>
</feature>
<comment type="similarity">
    <text evidence="3">Belongs to the class II fructose-bisphosphate aldolase family.</text>
</comment>
<proteinExistence type="inferred from homology"/>
<keyword evidence="3" id="KW-0456">Lyase</keyword>
<dbReference type="InterPro" id="IPR050246">
    <property type="entry name" value="Class_II_FBP_aldolase"/>
</dbReference>
<protein>
    <recommendedName>
        <fullName evidence="3">Fructose-bisphosphate aldolase</fullName>
        <shortName evidence="3">FBP aldolase</shortName>
        <ecNumber evidence="3">4.1.2.13</ecNumber>
    </recommendedName>
</protein>
<dbReference type="Pfam" id="PF01116">
    <property type="entry name" value="F_bP_aldolase"/>
    <property type="match status" value="1"/>
</dbReference>
<dbReference type="AlphaFoldDB" id="A0A1L7XPS1"/>
<feature type="binding site" evidence="2">
    <location>
        <position position="187"/>
    </location>
    <ligand>
        <name>Zn(2+)</name>
        <dbReference type="ChEBI" id="CHEBI:29105"/>
        <label>1</label>
        <note>catalytic</note>
    </ligand>
</feature>
<dbReference type="InterPro" id="IPR013785">
    <property type="entry name" value="Aldolase_TIM"/>
</dbReference>
<evidence type="ECO:0000256" key="2">
    <source>
        <dbReference type="PIRSR" id="PIRSR001359-3"/>
    </source>
</evidence>
<feature type="binding site" evidence="2">
    <location>
        <position position="141"/>
    </location>
    <ligand>
        <name>Zn(2+)</name>
        <dbReference type="ChEBI" id="CHEBI:29105"/>
        <label>2</label>
    </ligand>
</feature>
<organism evidence="4 5">
    <name type="scientific">Phialocephala subalpina</name>
    <dbReference type="NCBI Taxonomy" id="576137"/>
    <lineage>
        <taxon>Eukaryota</taxon>
        <taxon>Fungi</taxon>
        <taxon>Dikarya</taxon>
        <taxon>Ascomycota</taxon>
        <taxon>Pezizomycotina</taxon>
        <taxon>Leotiomycetes</taxon>
        <taxon>Helotiales</taxon>
        <taxon>Mollisiaceae</taxon>
        <taxon>Phialocephala</taxon>
        <taxon>Phialocephala fortinii species complex</taxon>
    </lineage>
</organism>
<dbReference type="SUPFAM" id="SSF51569">
    <property type="entry name" value="Aldolase"/>
    <property type="match status" value="1"/>
</dbReference>
<feature type="binding site" evidence="2">
    <location>
        <position position="111"/>
    </location>
    <ligand>
        <name>Zn(2+)</name>
        <dbReference type="ChEBI" id="CHEBI:29105"/>
        <label>2</label>
    </ligand>
</feature>
<comment type="pathway">
    <text evidence="3">Carbohydrate degradation; glycolysis; D-glyceraldehyde 3-phosphate and glycerone phosphate from D-glucose: step 4/4.</text>
</comment>
<evidence type="ECO:0000313" key="4">
    <source>
        <dbReference type="EMBL" id="CZR67015.1"/>
    </source>
</evidence>
<dbReference type="PANTHER" id="PTHR30304">
    <property type="entry name" value="D-TAGATOSE-1,6-BISPHOSPHATE ALDOLASE"/>
    <property type="match status" value="1"/>
</dbReference>
<dbReference type="GO" id="GO:0006096">
    <property type="term" value="P:glycolytic process"/>
    <property type="evidence" value="ECO:0007669"/>
    <property type="project" value="UniProtKB-UniPathway"/>
</dbReference>
<name>A0A1L7XPS1_9HELO</name>
<keyword evidence="3" id="KW-0324">Glycolysis</keyword>
<comment type="catalytic activity">
    <reaction evidence="3">
        <text>beta-D-fructose 1,6-bisphosphate = D-glyceraldehyde 3-phosphate + dihydroxyacetone phosphate</text>
        <dbReference type="Rhea" id="RHEA:14729"/>
        <dbReference type="ChEBI" id="CHEBI:32966"/>
        <dbReference type="ChEBI" id="CHEBI:57642"/>
        <dbReference type="ChEBI" id="CHEBI:59776"/>
        <dbReference type="EC" id="4.1.2.13"/>
    </reaction>
</comment>
<gene>
    <name evidence="4" type="ORF">PAC_16914</name>
</gene>
<dbReference type="GO" id="GO:0004332">
    <property type="term" value="F:fructose-bisphosphate aldolase activity"/>
    <property type="evidence" value="ECO:0007669"/>
    <property type="project" value="UniProtKB-EC"/>
</dbReference>
<dbReference type="EC" id="4.1.2.13" evidence="3"/>
<accession>A0A1L7XPS1</accession>
<dbReference type="Gene3D" id="3.20.20.70">
    <property type="entry name" value="Aldolase class I"/>
    <property type="match status" value="1"/>
</dbReference>
<evidence type="ECO:0000256" key="1">
    <source>
        <dbReference type="PIRSR" id="PIRSR001359-1"/>
    </source>
</evidence>
<evidence type="ECO:0000313" key="5">
    <source>
        <dbReference type="Proteomes" id="UP000184330"/>
    </source>
</evidence>
<dbReference type="GO" id="GO:0008270">
    <property type="term" value="F:zinc ion binding"/>
    <property type="evidence" value="ECO:0007669"/>
    <property type="project" value="UniProtKB-UniRule"/>
</dbReference>
<dbReference type="PANTHER" id="PTHR30304:SF0">
    <property type="entry name" value="D-TAGATOSE-1,6-BISPHOSPHATE ALDOLASE SUBUNIT GATY-RELATED"/>
    <property type="match status" value="1"/>
</dbReference>
<keyword evidence="5" id="KW-1185">Reference proteome</keyword>
<evidence type="ECO:0000256" key="3">
    <source>
        <dbReference type="RuleBase" id="RU366023"/>
    </source>
</evidence>